<organism evidence="1 2">
    <name type="scientific">Sclerotinia sclerotiorum (strain ATCC 18683 / 1980 / Ss-1)</name>
    <name type="common">White mold</name>
    <name type="synonym">Whetzelinia sclerotiorum</name>
    <dbReference type="NCBI Taxonomy" id="665079"/>
    <lineage>
        <taxon>Eukaryota</taxon>
        <taxon>Fungi</taxon>
        <taxon>Dikarya</taxon>
        <taxon>Ascomycota</taxon>
        <taxon>Pezizomycotina</taxon>
        <taxon>Leotiomycetes</taxon>
        <taxon>Helotiales</taxon>
        <taxon>Sclerotiniaceae</taxon>
        <taxon>Sclerotinia</taxon>
    </lineage>
</organism>
<evidence type="ECO:0000313" key="1">
    <source>
        <dbReference type="EMBL" id="EDN91409.1"/>
    </source>
</evidence>
<dbReference type="HOGENOM" id="CLU_2559668_0_0_1"/>
<reference evidence="2" key="1">
    <citation type="journal article" date="2011" name="PLoS Genet.">
        <title>Genomic analysis of the necrotrophic fungal pathogens Sclerotinia sclerotiorum and Botrytis cinerea.</title>
        <authorList>
            <person name="Amselem J."/>
            <person name="Cuomo C.A."/>
            <person name="van Kan J.A."/>
            <person name="Viaud M."/>
            <person name="Benito E.P."/>
            <person name="Couloux A."/>
            <person name="Coutinho P.M."/>
            <person name="de Vries R.P."/>
            <person name="Dyer P.S."/>
            <person name="Fillinger S."/>
            <person name="Fournier E."/>
            <person name="Gout L."/>
            <person name="Hahn M."/>
            <person name="Kohn L."/>
            <person name="Lapalu N."/>
            <person name="Plummer K.M."/>
            <person name="Pradier J.M."/>
            <person name="Quevillon E."/>
            <person name="Sharon A."/>
            <person name="Simon A."/>
            <person name="ten Have A."/>
            <person name="Tudzynski B."/>
            <person name="Tudzynski P."/>
            <person name="Wincker P."/>
            <person name="Andrew M."/>
            <person name="Anthouard V."/>
            <person name="Beever R.E."/>
            <person name="Beffa R."/>
            <person name="Benoit I."/>
            <person name="Bouzid O."/>
            <person name="Brault B."/>
            <person name="Chen Z."/>
            <person name="Choquer M."/>
            <person name="Collemare J."/>
            <person name="Cotton P."/>
            <person name="Danchin E.G."/>
            <person name="Da Silva C."/>
            <person name="Gautier A."/>
            <person name="Giraud C."/>
            <person name="Giraud T."/>
            <person name="Gonzalez C."/>
            <person name="Grossetete S."/>
            <person name="Guldener U."/>
            <person name="Henrissat B."/>
            <person name="Howlett B.J."/>
            <person name="Kodira C."/>
            <person name="Kretschmer M."/>
            <person name="Lappartient A."/>
            <person name="Leroch M."/>
            <person name="Levis C."/>
            <person name="Mauceli E."/>
            <person name="Neuveglise C."/>
            <person name="Oeser B."/>
            <person name="Pearson M."/>
            <person name="Poulain J."/>
            <person name="Poussereau N."/>
            <person name="Quesneville H."/>
            <person name="Rascle C."/>
            <person name="Schumacher J."/>
            <person name="Segurens B."/>
            <person name="Sexton A."/>
            <person name="Silva E."/>
            <person name="Sirven C."/>
            <person name="Soanes D.M."/>
            <person name="Talbot N.J."/>
            <person name="Templeton M."/>
            <person name="Yandava C."/>
            <person name="Yarden O."/>
            <person name="Zeng Q."/>
            <person name="Rollins J.A."/>
            <person name="Lebrun M.H."/>
            <person name="Dickman M."/>
        </authorList>
    </citation>
    <scope>NUCLEOTIDE SEQUENCE [LARGE SCALE GENOMIC DNA]</scope>
    <source>
        <strain evidence="2">ATCC 18683 / 1980 / Ss-1</strain>
    </source>
</reference>
<dbReference type="Proteomes" id="UP000001312">
    <property type="component" value="Unassembled WGS sequence"/>
</dbReference>
<evidence type="ECO:0000313" key="2">
    <source>
        <dbReference type="Proteomes" id="UP000001312"/>
    </source>
</evidence>
<dbReference type="RefSeq" id="XP_001598723.1">
    <property type="nucleotide sequence ID" value="XM_001598673.1"/>
</dbReference>
<dbReference type="AlphaFoldDB" id="A7E687"/>
<keyword evidence="2" id="KW-1185">Reference proteome</keyword>
<dbReference type="GeneID" id="5494553"/>
<gene>
    <name evidence="1" type="ORF">SS1G_00812</name>
</gene>
<sequence length="82" mass="9140">MVNYMGNSGPYISGVKDTFWFHDKRRLGLHAKIDGNGSQAEISKSVLRDAGKPPNGQSVGSYLLEWNELHQPQIHFSNLSIV</sequence>
<accession>A7E687</accession>
<dbReference type="InParanoid" id="A7E687"/>
<proteinExistence type="predicted"/>
<dbReference type="KEGG" id="ssl:SS1G_00812"/>
<protein>
    <submittedName>
        <fullName evidence="1">Uncharacterized protein</fullName>
    </submittedName>
</protein>
<name>A7E687_SCLS1</name>
<dbReference type="EMBL" id="CH476621">
    <property type="protein sequence ID" value="EDN91409.1"/>
    <property type="molecule type" value="Genomic_DNA"/>
</dbReference>